<reference evidence="6 7" key="1">
    <citation type="submission" date="2012-05" db="EMBL/GenBank/DDBJ databases">
        <authorList>
            <person name="Harkins D.M."/>
            <person name="Madupu R."/>
            <person name="Durkin A.S."/>
            <person name="Torralba M."/>
            <person name="Methe B."/>
            <person name="Sutton G.G."/>
            <person name="Nelson K.E."/>
        </authorList>
    </citation>
    <scope>NUCLEOTIDE SEQUENCE [LARGE SCALE GENOMIC DNA]</scope>
    <source>
        <strain evidence="6 7">F0490</strain>
    </source>
</reference>
<dbReference type="GO" id="GO:0051301">
    <property type="term" value="P:cell division"/>
    <property type="evidence" value="ECO:0007669"/>
    <property type="project" value="UniProtKB-KW"/>
</dbReference>
<dbReference type="PANTHER" id="PTHR34298:SF2">
    <property type="entry name" value="SEGREGATION AND CONDENSATION PROTEIN B"/>
    <property type="match status" value="1"/>
</dbReference>
<keyword evidence="7" id="KW-1185">Reference proteome</keyword>
<keyword evidence="2" id="KW-0132">Cell division</keyword>
<keyword evidence="3" id="KW-0159">Chromosome partition</keyword>
<evidence type="ECO:0000256" key="2">
    <source>
        <dbReference type="ARBA" id="ARBA00022618"/>
    </source>
</evidence>
<proteinExistence type="predicted"/>
<evidence type="ECO:0000256" key="4">
    <source>
        <dbReference type="ARBA" id="ARBA00023306"/>
    </source>
</evidence>
<sequence length="253" mass="26169">MAGGAEVDDDERSAAGDGMKADSQALTGNGAPRSGGGTEDGRVPSGGGAAALDDMRALDGAPARAEPQPAADSGDGLRAPIEAVMMVAAEPVPASDIADALGVEEEEADGALRALARSYREEGRGFELREAAGGWRVYSSPRFADVVGRFVVGTAQARLSQAALETLAIIAYRQPITRARVSRVRGVGVDAVVRTLMARGLIAEVGETESGARLYGTTSEFLEKMGLGSLEDLVPLAPYLPAAEELDDLEDQL</sequence>
<evidence type="ECO:0000313" key="6">
    <source>
        <dbReference type="EMBL" id="EJF47698.1"/>
    </source>
</evidence>
<dbReference type="Pfam" id="PF04079">
    <property type="entry name" value="SMC_ScpB"/>
    <property type="match status" value="1"/>
</dbReference>
<evidence type="ECO:0000256" key="1">
    <source>
        <dbReference type="ARBA" id="ARBA00022490"/>
    </source>
</evidence>
<dbReference type="PANTHER" id="PTHR34298">
    <property type="entry name" value="SEGREGATION AND CONDENSATION PROTEIN B"/>
    <property type="match status" value="1"/>
</dbReference>
<dbReference type="EMBL" id="AKFS01000077">
    <property type="protein sequence ID" value="EJF47698.1"/>
    <property type="molecule type" value="Genomic_DNA"/>
</dbReference>
<feature type="region of interest" description="Disordered" evidence="5">
    <location>
        <begin position="1"/>
        <end position="76"/>
    </location>
</feature>
<dbReference type="AlphaFoldDB" id="J1HQ14"/>
<dbReference type="Proteomes" id="UP000004578">
    <property type="component" value="Unassembled WGS sequence"/>
</dbReference>
<keyword evidence="4" id="KW-0131">Cell cycle</keyword>
<protein>
    <submittedName>
        <fullName evidence="6">Segregation and condensation protein B</fullName>
    </submittedName>
</protein>
<dbReference type="Gene3D" id="1.10.10.10">
    <property type="entry name" value="Winged helix-like DNA-binding domain superfamily/Winged helix DNA-binding domain"/>
    <property type="match status" value="2"/>
</dbReference>
<organism evidence="6 7">
    <name type="scientific">Schaalia georgiae F0490</name>
    <dbReference type="NCBI Taxonomy" id="1125717"/>
    <lineage>
        <taxon>Bacteria</taxon>
        <taxon>Bacillati</taxon>
        <taxon>Actinomycetota</taxon>
        <taxon>Actinomycetes</taxon>
        <taxon>Actinomycetales</taxon>
        <taxon>Actinomycetaceae</taxon>
        <taxon>Schaalia</taxon>
    </lineage>
</organism>
<evidence type="ECO:0000256" key="3">
    <source>
        <dbReference type="ARBA" id="ARBA00022829"/>
    </source>
</evidence>
<evidence type="ECO:0000313" key="7">
    <source>
        <dbReference type="Proteomes" id="UP000004578"/>
    </source>
</evidence>
<accession>J1HQ14</accession>
<dbReference type="SUPFAM" id="SSF46785">
    <property type="entry name" value="Winged helix' DNA-binding domain"/>
    <property type="match status" value="2"/>
</dbReference>
<feature type="compositionally biased region" description="Acidic residues" evidence="5">
    <location>
        <begin position="1"/>
        <end position="11"/>
    </location>
</feature>
<comment type="caution">
    <text evidence="6">The sequence shown here is derived from an EMBL/GenBank/DDBJ whole genome shotgun (WGS) entry which is preliminary data.</text>
</comment>
<name>J1HQ14_9ACTO</name>
<dbReference type="PATRIC" id="fig|1125717.3.peg.545"/>
<evidence type="ECO:0000256" key="5">
    <source>
        <dbReference type="SAM" id="MobiDB-lite"/>
    </source>
</evidence>
<dbReference type="InterPro" id="IPR036390">
    <property type="entry name" value="WH_DNA-bd_sf"/>
</dbReference>
<gene>
    <name evidence="6" type="primary">scpB</name>
    <name evidence="6" type="ORF">HMPREF1317_0207</name>
</gene>
<dbReference type="NCBIfam" id="TIGR00281">
    <property type="entry name" value="SMC-Scp complex subunit ScpB"/>
    <property type="match status" value="1"/>
</dbReference>
<keyword evidence="1" id="KW-0963">Cytoplasm</keyword>
<dbReference type="InterPro" id="IPR036388">
    <property type="entry name" value="WH-like_DNA-bd_sf"/>
</dbReference>
<feature type="compositionally biased region" description="Gly residues" evidence="5">
    <location>
        <begin position="33"/>
        <end position="49"/>
    </location>
</feature>
<dbReference type="InterPro" id="IPR005234">
    <property type="entry name" value="ScpB_csome_segregation"/>
</dbReference>
<dbReference type="GO" id="GO:0051304">
    <property type="term" value="P:chromosome separation"/>
    <property type="evidence" value="ECO:0007669"/>
    <property type="project" value="InterPro"/>
</dbReference>